<name>A0A4Z1SUV1_GIAMU</name>
<feature type="domain" description="Thioredoxin" evidence="1">
    <location>
        <begin position="51"/>
        <end position="136"/>
    </location>
</feature>
<dbReference type="OrthoDB" id="10257948at2759"/>
<evidence type="ECO:0000259" key="1">
    <source>
        <dbReference type="Pfam" id="PF00085"/>
    </source>
</evidence>
<evidence type="ECO:0000313" key="3">
    <source>
        <dbReference type="Proteomes" id="UP000315496"/>
    </source>
</evidence>
<sequence>MSSTSSLSTSDDDVYDNVLDIYLQKRKEELREEFTRQRLVLEHGHGELVDIEEAVFLENLQRSNYTICHFYHPEFKTCKQLDEVLQELAKTHLETRFIRLNALSAGFFVNKLKIKTLPTLCAFENGRLLRKFIGFQDIGDTYPDIKLLRQELIKIGVIQNTGKQPINKKGTILGYSNEDSDSF</sequence>
<keyword evidence="3" id="KW-1185">Reference proteome</keyword>
<dbReference type="SUPFAM" id="SSF52833">
    <property type="entry name" value="Thioredoxin-like"/>
    <property type="match status" value="1"/>
</dbReference>
<dbReference type="EMBL" id="VDLU01000001">
    <property type="protein sequence ID" value="TNJ29662.1"/>
    <property type="molecule type" value="Genomic_DNA"/>
</dbReference>
<dbReference type="VEuPathDB" id="GiardiaDB:GMRT_16316"/>
<dbReference type="AlphaFoldDB" id="A0A4Z1SUV1"/>
<accession>A0A4Z1SUV1</accession>
<dbReference type="Proteomes" id="UP000315496">
    <property type="component" value="Chromosome 1"/>
</dbReference>
<protein>
    <submittedName>
        <fullName evidence="2">Thioredoxin like protein</fullName>
    </submittedName>
</protein>
<comment type="caution">
    <text evidence="2">The sequence shown here is derived from an EMBL/GenBank/DDBJ whole genome shotgun (WGS) entry which is preliminary data.</text>
</comment>
<dbReference type="InterPro" id="IPR036249">
    <property type="entry name" value="Thioredoxin-like_sf"/>
</dbReference>
<dbReference type="Pfam" id="PF00085">
    <property type="entry name" value="Thioredoxin"/>
    <property type="match status" value="1"/>
</dbReference>
<dbReference type="InterPro" id="IPR013766">
    <property type="entry name" value="Thioredoxin_domain"/>
</dbReference>
<reference evidence="2 3" key="1">
    <citation type="submission" date="2019-05" db="EMBL/GenBank/DDBJ databases">
        <title>The compact genome of Giardia muris reveals important steps in the evolution of intestinal protozoan parasites.</title>
        <authorList>
            <person name="Xu F."/>
            <person name="Jimenez-Gonzalez A."/>
            <person name="Einarsson E."/>
            <person name="Astvaldsson A."/>
            <person name="Peirasmaki D."/>
            <person name="Eckmann L."/>
            <person name="Andersson J.O."/>
            <person name="Svard S.G."/>
            <person name="Jerlstrom-Hultqvist J."/>
        </authorList>
    </citation>
    <scope>NUCLEOTIDE SEQUENCE [LARGE SCALE GENOMIC DNA]</scope>
    <source>
        <strain evidence="2 3">Roberts-Thomson</strain>
    </source>
</reference>
<gene>
    <name evidence="2" type="ORF">GMRT_16316</name>
</gene>
<proteinExistence type="predicted"/>
<dbReference type="PANTHER" id="PTHR21148">
    <property type="entry name" value="THIOREDOXIN DOMAIN-CONTAINING PROTEIN 9"/>
    <property type="match status" value="1"/>
</dbReference>
<organism evidence="2 3">
    <name type="scientific">Giardia muris</name>
    <dbReference type="NCBI Taxonomy" id="5742"/>
    <lineage>
        <taxon>Eukaryota</taxon>
        <taxon>Metamonada</taxon>
        <taxon>Diplomonadida</taxon>
        <taxon>Hexamitidae</taxon>
        <taxon>Giardiinae</taxon>
        <taxon>Giardia</taxon>
    </lineage>
</organism>
<dbReference type="Gene3D" id="3.40.30.10">
    <property type="entry name" value="Glutaredoxin"/>
    <property type="match status" value="1"/>
</dbReference>
<evidence type="ECO:0000313" key="2">
    <source>
        <dbReference type="EMBL" id="TNJ29662.1"/>
    </source>
</evidence>